<reference evidence="2" key="2">
    <citation type="journal article" date="2021" name="PeerJ">
        <title>Extensive microbial diversity within the chicken gut microbiome revealed by metagenomics and culture.</title>
        <authorList>
            <person name="Gilroy R."/>
            <person name="Ravi A."/>
            <person name="Getino M."/>
            <person name="Pursley I."/>
            <person name="Horton D.L."/>
            <person name="Alikhan N.F."/>
            <person name="Baker D."/>
            <person name="Gharbi K."/>
            <person name="Hall N."/>
            <person name="Watson M."/>
            <person name="Adriaenssens E.M."/>
            <person name="Foster-Nyarko E."/>
            <person name="Jarju S."/>
            <person name="Secka A."/>
            <person name="Antonio M."/>
            <person name="Oren A."/>
            <person name="Chaudhuri R.R."/>
            <person name="La Ragione R."/>
            <person name="Hildebrand F."/>
            <person name="Pallen M.J."/>
        </authorList>
    </citation>
    <scope>NUCLEOTIDE SEQUENCE</scope>
    <source>
        <strain evidence="2">ChiHjej12B11-7776</strain>
    </source>
</reference>
<sequence length="68" mass="7370">MSEVVVKKSNKLGAKTWISIVLFGLMGQLAWMVENMYFSTYIQKNITADSWATIATVAASAVVAALVT</sequence>
<feature type="transmembrane region" description="Helical" evidence="1">
    <location>
        <begin position="12"/>
        <end position="31"/>
    </location>
</feature>
<protein>
    <submittedName>
        <fullName evidence="2">Uncharacterized protein</fullName>
    </submittedName>
</protein>
<dbReference type="Proteomes" id="UP000886852">
    <property type="component" value="Unassembled WGS sequence"/>
</dbReference>
<keyword evidence="1" id="KW-0472">Membrane</keyword>
<feature type="transmembrane region" description="Helical" evidence="1">
    <location>
        <begin position="51"/>
        <end position="67"/>
    </location>
</feature>
<keyword evidence="1" id="KW-0812">Transmembrane</keyword>
<evidence type="ECO:0000313" key="2">
    <source>
        <dbReference type="EMBL" id="HIU90744.1"/>
    </source>
</evidence>
<evidence type="ECO:0000256" key="1">
    <source>
        <dbReference type="SAM" id="Phobius"/>
    </source>
</evidence>
<name>A0A9D1SPU5_9BACT</name>
<proteinExistence type="predicted"/>
<reference evidence="2" key="1">
    <citation type="submission" date="2020-10" db="EMBL/GenBank/DDBJ databases">
        <authorList>
            <person name="Gilroy R."/>
        </authorList>
    </citation>
    <scope>NUCLEOTIDE SEQUENCE</scope>
    <source>
        <strain evidence="2">ChiHjej12B11-7776</strain>
    </source>
</reference>
<gene>
    <name evidence="2" type="ORF">IAC72_01835</name>
</gene>
<dbReference type="AlphaFoldDB" id="A0A9D1SPU5"/>
<organism evidence="2 3">
    <name type="scientific">Candidatus Fimimonas merdipullorum</name>
    <dbReference type="NCBI Taxonomy" id="2840822"/>
    <lineage>
        <taxon>Bacteria</taxon>
        <taxon>Pseudomonadati</taxon>
        <taxon>Myxococcota</taxon>
        <taxon>Myxococcia</taxon>
        <taxon>Myxococcales</taxon>
        <taxon>Cystobacterineae</taxon>
        <taxon>Myxococcaceae</taxon>
        <taxon>Myxococcaceae incertae sedis</taxon>
        <taxon>Candidatus Fimimonas</taxon>
    </lineage>
</organism>
<dbReference type="EMBL" id="DVOC01000034">
    <property type="protein sequence ID" value="HIU90744.1"/>
    <property type="molecule type" value="Genomic_DNA"/>
</dbReference>
<keyword evidence="1" id="KW-1133">Transmembrane helix</keyword>
<comment type="caution">
    <text evidence="2">The sequence shown here is derived from an EMBL/GenBank/DDBJ whole genome shotgun (WGS) entry which is preliminary data.</text>
</comment>
<evidence type="ECO:0000313" key="3">
    <source>
        <dbReference type="Proteomes" id="UP000886852"/>
    </source>
</evidence>
<accession>A0A9D1SPU5</accession>
<feature type="non-terminal residue" evidence="2">
    <location>
        <position position="68"/>
    </location>
</feature>